<evidence type="ECO:0000313" key="2">
    <source>
        <dbReference type="EMBL" id="ACA66378.1"/>
    </source>
</evidence>
<name>A0A0H3AWH9_YERPY</name>
<feature type="domain" description="GmrSD restriction endonucleases N-terminal" evidence="1">
    <location>
        <begin position="33"/>
        <end position="182"/>
    </location>
</feature>
<dbReference type="Pfam" id="PF03235">
    <property type="entry name" value="GmrSD_N"/>
    <property type="match status" value="1"/>
</dbReference>
<gene>
    <name evidence="2" type="ordered locus">YPK_0064</name>
</gene>
<sequence>MSEQLTENQKKIKDELEIARQNIKTDGYSMSIGELINLYRDNDLKLDPAFQRLFRWDDEQKTKLIESILIGIPIPEVFVAQKSDGTWHVVDGVQRLSTILQLTGNLPSKEMLTMTLCKYIPSLNGKTWNDLPIETQREFKRTKLKINIILTQNSDEAQYELFQRLNTGGTSLSDQEVRNCLILMLNPDFFKSINDLKDYPNFKDCLKIEKHQFEKEYHMELILRMFIGYFNKVDYESFGPLSYIKLNEFIDKETINLIRNADIQDFSDKFKKTFDLLKNSLGDKSFQKYYPEKNEFSGAFNVSVFEMLTVGISSNIDDVANLGKTQLEKLIRELYNNEEIQQALARGVKAISRFRDTTRIARGYFKGEFCG</sequence>
<reference evidence="2" key="1">
    <citation type="submission" date="2008-02" db="EMBL/GenBank/DDBJ databases">
        <title>Complete sequence of Yersinia pseudotuberculosis YPIII.</title>
        <authorList>
            <consortium name="US DOE Joint Genome Institute"/>
            <person name="Challacombe J.F."/>
            <person name="Bruce D."/>
            <person name="Detter J.C."/>
            <person name="Green L."/>
            <person name="Land M."/>
            <person name="Munk C."/>
            <person name="Lindler L.E."/>
            <person name="Nikolich M.P."/>
            <person name="Brettin T."/>
        </authorList>
    </citation>
    <scope>NUCLEOTIDE SEQUENCE</scope>
    <source>
        <strain evidence="2">YPIII</strain>
    </source>
</reference>
<dbReference type="EMBL" id="CP000950">
    <property type="protein sequence ID" value="ACA66378.1"/>
    <property type="molecule type" value="Genomic_DNA"/>
</dbReference>
<dbReference type="InterPro" id="IPR004919">
    <property type="entry name" value="GmrSD_N"/>
</dbReference>
<protein>
    <recommendedName>
        <fullName evidence="1">GmrSD restriction endonucleases N-terminal domain-containing protein</fullName>
    </recommendedName>
</protein>
<dbReference type="PATRIC" id="fig|502800.11.peg.665"/>
<dbReference type="RefSeq" id="WP_012303342.1">
    <property type="nucleotide sequence ID" value="NZ_CP009792.1"/>
</dbReference>
<organism evidence="2">
    <name type="scientific">Yersinia pseudotuberculosis serotype O:3 (strain YPIII)</name>
    <dbReference type="NCBI Taxonomy" id="502800"/>
    <lineage>
        <taxon>Bacteria</taxon>
        <taxon>Pseudomonadati</taxon>
        <taxon>Pseudomonadota</taxon>
        <taxon>Gammaproteobacteria</taxon>
        <taxon>Enterobacterales</taxon>
        <taxon>Yersiniaceae</taxon>
        <taxon>Yersinia</taxon>
    </lineage>
</organism>
<dbReference type="PANTHER" id="PTHR39639:SF1">
    <property type="entry name" value="DUF262 DOMAIN-CONTAINING PROTEIN"/>
    <property type="match status" value="1"/>
</dbReference>
<dbReference type="AlphaFoldDB" id="A0A0H3AWH9"/>
<evidence type="ECO:0000259" key="1">
    <source>
        <dbReference type="Pfam" id="PF03235"/>
    </source>
</evidence>
<accession>A0A0H3AWH9</accession>
<dbReference type="PANTHER" id="PTHR39639">
    <property type="entry name" value="CHROMOSOME 16, WHOLE GENOME SHOTGUN SEQUENCE"/>
    <property type="match status" value="1"/>
</dbReference>
<proteinExistence type="predicted"/>
<dbReference type="KEGG" id="ypy:YPK_0064"/>